<keyword evidence="5 6" id="KW-0663">Pyridoxal phosphate</keyword>
<dbReference type="PIRSF" id="PIRSF000517">
    <property type="entry name" value="Tyr_transaminase"/>
    <property type="match status" value="1"/>
</dbReference>
<sequence>MALQQPGKLNFNFGHIQLPSVPSSSSSKAKARPSSAWDADSTYGAESDITEVVTPGTLEPKRAKIWHVPMSIKAQRTSNPIRKIMEKITSQKRDPIPGKPVIPLSLGDPTAFGNLQAPEVLNETMIALIREGKFNGYGASSGLDAARAAVAKRFSTSTCVYKPEDVIIASGCSGALEIAINGMLDEGDNLLVPRPGFPLYQVLAESQGASVREYDLLPEKGWQADLEQLEALIDARTKALVINNPSNPCGSVFPREHLEGLLDIARRHTLPIIADEIYGEMTFEGHPFHPLAALSEDVPIVSVGGLAKQFLVPGWRVGWILLHDPVGALGAVREGFGRLTQLISGANTLVQGAIPRVLCPKPGSAEAASLAAADAHYMRTLQDSAAFTYERLARIRGLQPVAPQGAMYVMVQYDPTVLPAFANDAEFVERLLSEEAVFVLPGACFGVEHFFRVVFSGPRSALADAFDRIEAFCNRHAVSVDGGG</sequence>
<dbReference type="InterPro" id="IPR015424">
    <property type="entry name" value="PyrdxlP-dep_Trfase"/>
</dbReference>
<evidence type="ECO:0000256" key="5">
    <source>
        <dbReference type="ARBA" id="ARBA00022898"/>
    </source>
</evidence>
<comment type="caution">
    <text evidence="10">The sequence shown here is derived from an EMBL/GenBank/DDBJ whole genome shotgun (WGS) entry which is preliminary data.</text>
</comment>
<accession>A0A0M0JFL7</accession>
<evidence type="ECO:0000256" key="3">
    <source>
        <dbReference type="ARBA" id="ARBA00022576"/>
    </source>
</evidence>
<dbReference type="InterPro" id="IPR004838">
    <property type="entry name" value="NHTrfase_class1_PyrdxlP-BS"/>
</dbReference>
<comment type="similarity">
    <text evidence="2 6">Belongs to the class-I pyridoxal-phosphate-dependent aminotransferase family.</text>
</comment>
<dbReference type="GO" id="GO:0004838">
    <property type="term" value="F:L-tyrosine-2-oxoglutarate transaminase activity"/>
    <property type="evidence" value="ECO:0007669"/>
    <property type="project" value="TreeGrafter"/>
</dbReference>
<comment type="cofactor">
    <cofactor evidence="1 6 7">
        <name>pyridoxal 5'-phosphate</name>
        <dbReference type="ChEBI" id="CHEBI:597326"/>
    </cofactor>
</comment>
<evidence type="ECO:0000313" key="10">
    <source>
        <dbReference type="EMBL" id="KOO25386.1"/>
    </source>
</evidence>
<evidence type="ECO:0000313" key="11">
    <source>
        <dbReference type="Proteomes" id="UP000037460"/>
    </source>
</evidence>
<dbReference type="AlphaFoldDB" id="A0A0M0JFL7"/>
<evidence type="ECO:0000256" key="4">
    <source>
        <dbReference type="ARBA" id="ARBA00022679"/>
    </source>
</evidence>
<evidence type="ECO:0000256" key="7">
    <source>
        <dbReference type="PIRSR" id="PIRSR000517-1"/>
    </source>
</evidence>
<dbReference type="CDD" id="cd00609">
    <property type="entry name" value="AAT_like"/>
    <property type="match status" value="1"/>
</dbReference>
<dbReference type="PRINTS" id="PR00753">
    <property type="entry name" value="ACCSYNTHASE"/>
</dbReference>
<gene>
    <name evidence="10" type="ORF">Ctob_008965</name>
</gene>
<feature type="compositionally biased region" description="Low complexity" evidence="8">
    <location>
        <begin position="19"/>
        <end position="36"/>
    </location>
</feature>
<keyword evidence="3 10" id="KW-0032">Aminotransferase</keyword>
<proteinExistence type="inferred from homology"/>
<dbReference type="PANTHER" id="PTHR45744:SF2">
    <property type="entry name" value="TYROSINE AMINOTRANSFERASE"/>
    <property type="match status" value="1"/>
</dbReference>
<evidence type="ECO:0000256" key="6">
    <source>
        <dbReference type="PIRNR" id="PIRNR000517"/>
    </source>
</evidence>
<dbReference type="GO" id="GO:0006572">
    <property type="term" value="P:L-tyrosine catabolic process"/>
    <property type="evidence" value="ECO:0007669"/>
    <property type="project" value="TreeGrafter"/>
</dbReference>
<dbReference type="InterPro" id="IPR015422">
    <property type="entry name" value="PyrdxlP-dep_Trfase_small"/>
</dbReference>
<dbReference type="InterPro" id="IPR015421">
    <property type="entry name" value="PyrdxlP-dep_Trfase_major"/>
</dbReference>
<dbReference type="NCBIfam" id="TIGR01265">
    <property type="entry name" value="tyr_nico_aTase"/>
    <property type="match status" value="1"/>
</dbReference>
<feature type="modified residue" description="N6-(pyridoxal phosphate)lysine" evidence="7">
    <location>
        <position position="308"/>
    </location>
</feature>
<dbReference type="OrthoDB" id="7042322at2759"/>
<evidence type="ECO:0000256" key="1">
    <source>
        <dbReference type="ARBA" id="ARBA00001933"/>
    </source>
</evidence>
<reference evidence="11" key="1">
    <citation type="journal article" date="2015" name="PLoS Genet.">
        <title>Genome Sequence and Transcriptome Analyses of Chrysochromulina tobin: Metabolic Tools for Enhanced Algal Fitness in the Prominent Order Prymnesiales (Haptophyceae).</title>
        <authorList>
            <person name="Hovde B.T."/>
            <person name="Deodato C.R."/>
            <person name="Hunsperger H.M."/>
            <person name="Ryken S.A."/>
            <person name="Yost W."/>
            <person name="Jha R.K."/>
            <person name="Patterson J."/>
            <person name="Monnat R.J. Jr."/>
            <person name="Barlow S.B."/>
            <person name="Starkenburg S.R."/>
            <person name="Cattolico R.A."/>
        </authorList>
    </citation>
    <scope>NUCLEOTIDE SEQUENCE</scope>
    <source>
        <strain evidence="11">CCMP291</strain>
    </source>
</reference>
<evidence type="ECO:0000256" key="2">
    <source>
        <dbReference type="ARBA" id="ARBA00007441"/>
    </source>
</evidence>
<dbReference type="InterPro" id="IPR005958">
    <property type="entry name" value="TyrNic_aminoTrfase"/>
</dbReference>
<dbReference type="PANTHER" id="PTHR45744">
    <property type="entry name" value="TYROSINE AMINOTRANSFERASE"/>
    <property type="match status" value="1"/>
</dbReference>
<evidence type="ECO:0000259" key="9">
    <source>
        <dbReference type="Pfam" id="PF00155"/>
    </source>
</evidence>
<keyword evidence="4 10" id="KW-0808">Transferase</keyword>
<dbReference type="Proteomes" id="UP000037460">
    <property type="component" value="Unassembled WGS sequence"/>
</dbReference>
<evidence type="ECO:0000256" key="8">
    <source>
        <dbReference type="SAM" id="MobiDB-lite"/>
    </source>
</evidence>
<dbReference type="InterPro" id="IPR004839">
    <property type="entry name" value="Aminotransferase_I/II_large"/>
</dbReference>
<dbReference type="SUPFAM" id="SSF53383">
    <property type="entry name" value="PLP-dependent transferases"/>
    <property type="match status" value="1"/>
</dbReference>
<keyword evidence="11" id="KW-1185">Reference proteome</keyword>
<dbReference type="PROSITE" id="PS00105">
    <property type="entry name" value="AA_TRANSFER_CLASS_1"/>
    <property type="match status" value="1"/>
</dbReference>
<dbReference type="GO" id="GO:0030170">
    <property type="term" value="F:pyridoxal phosphate binding"/>
    <property type="evidence" value="ECO:0007669"/>
    <property type="project" value="InterPro"/>
</dbReference>
<organism evidence="10 11">
    <name type="scientific">Chrysochromulina tobinii</name>
    <dbReference type="NCBI Taxonomy" id="1460289"/>
    <lineage>
        <taxon>Eukaryota</taxon>
        <taxon>Haptista</taxon>
        <taxon>Haptophyta</taxon>
        <taxon>Prymnesiophyceae</taxon>
        <taxon>Prymnesiales</taxon>
        <taxon>Chrysochromulinaceae</taxon>
        <taxon>Chrysochromulina</taxon>
    </lineage>
</organism>
<dbReference type="EMBL" id="JWZX01002981">
    <property type="protein sequence ID" value="KOO25386.1"/>
    <property type="molecule type" value="Genomic_DNA"/>
</dbReference>
<feature type="region of interest" description="Disordered" evidence="8">
    <location>
        <begin position="14"/>
        <end position="41"/>
    </location>
</feature>
<dbReference type="Gene3D" id="3.40.640.10">
    <property type="entry name" value="Type I PLP-dependent aspartate aminotransferase-like (Major domain)"/>
    <property type="match status" value="1"/>
</dbReference>
<dbReference type="Pfam" id="PF00155">
    <property type="entry name" value="Aminotran_1_2"/>
    <property type="match status" value="1"/>
</dbReference>
<feature type="domain" description="Aminotransferase class I/classII large" evidence="9">
    <location>
        <begin position="100"/>
        <end position="469"/>
    </location>
</feature>
<dbReference type="Gene3D" id="3.90.1150.10">
    <property type="entry name" value="Aspartate Aminotransferase, domain 1"/>
    <property type="match status" value="1"/>
</dbReference>
<protein>
    <submittedName>
        <fullName evidence="10">Tyrosine aminotransferase</fullName>
    </submittedName>
</protein>
<name>A0A0M0JFL7_9EUKA</name>